<dbReference type="GO" id="GO:0006635">
    <property type="term" value="P:fatty acid beta-oxidation"/>
    <property type="evidence" value="ECO:0007669"/>
    <property type="project" value="TreeGrafter"/>
</dbReference>
<dbReference type="InterPro" id="IPR029045">
    <property type="entry name" value="ClpP/crotonase-like_dom_sf"/>
</dbReference>
<dbReference type="InterPro" id="IPR018376">
    <property type="entry name" value="Enoyl-CoA_hyd/isom_CS"/>
</dbReference>
<dbReference type="Gene3D" id="1.10.12.10">
    <property type="entry name" value="Lyase 2-enoyl-coa Hydratase, Chain A, domain 2"/>
    <property type="match status" value="1"/>
</dbReference>
<dbReference type="InterPro" id="IPR001753">
    <property type="entry name" value="Enoyl-CoA_hydra/iso"/>
</dbReference>
<keyword evidence="2" id="KW-0456">Lyase</keyword>
<evidence type="ECO:0000256" key="1">
    <source>
        <dbReference type="ARBA" id="ARBA00005254"/>
    </source>
</evidence>
<organism evidence="4 5">
    <name type="scientific">Agrobacterium tumefaciens</name>
    <dbReference type="NCBI Taxonomy" id="358"/>
    <lineage>
        <taxon>Bacteria</taxon>
        <taxon>Pseudomonadati</taxon>
        <taxon>Pseudomonadota</taxon>
        <taxon>Alphaproteobacteria</taxon>
        <taxon>Hyphomicrobiales</taxon>
        <taxon>Rhizobiaceae</taxon>
        <taxon>Rhizobium/Agrobacterium group</taxon>
        <taxon>Agrobacterium</taxon>
        <taxon>Agrobacterium tumefaciens complex</taxon>
    </lineage>
</organism>
<dbReference type="Proteomes" id="UP000077098">
    <property type="component" value="Unassembled WGS sequence"/>
</dbReference>
<dbReference type="PANTHER" id="PTHR11941">
    <property type="entry name" value="ENOYL-COA HYDRATASE-RELATED"/>
    <property type="match status" value="1"/>
</dbReference>
<reference evidence="4 5" key="1">
    <citation type="submission" date="2016-05" db="EMBL/GenBank/DDBJ databases">
        <authorList>
            <person name="Lavstsen T."/>
            <person name="Jespersen J.S."/>
        </authorList>
    </citation>
    <scope>NUCLEOTIDE SEQUENCE [LARGE SCALE GENOMIC DNA]</scope>
    <source>
        <strain evidence="4 5">KCJ1736</strain>
    </source>
</reference>
<evidence type="ECO:0000256" key="3">
    <source>
        <dbReference type="RuleBase" id="RU003707"/>
    </source>
</evidence>
<dbReference type="Gene3D" id="3.90.226.10">
    <property type="entry name" value="2-enoyl-CoA Hydratase, Chain A, domain 1"/>
    <property type="match status" value="1"/>
</dbReference>
<dbReference type="RefSeq" id="WP_063947983.1">
    <property type="nucleotide sequence ID" value="NZ_LXPS01000007.1"/>
</dbReference>
<dbReference type="FunFam" id="1.10.12.10:FF:000001">
    <property type="entry name" value="Probable enoyl-CoA hydratase, mitochondrial"/>
    <property type="match status" value="1"/>
</dbReference>
<name>A0A176XGX4_AGRTU</name>
<evidence type="ECO:0000256" key="2">
    <source>
        <dbReference type="ARBA" id="ARBA00023239"/>
    </source>
</evidence>
<evidence type="ECO:0008006" key="6">
    <source>
        <dbReference type="Google" id="ProtNLM"/>
    </source>
</evidence>
<gene>
    <name evidence="4" type="ORF">A7J57_22650</name>
</gene>
<dbReference type="Pfam" id="PF00378">
    <property type="entry name" value="ECH_1"/>
    <property type="match status" value="1"/>
</dbReference>
<evidence type="ECO:0000313" key="4">
    <source>
        <dbReference type="EMBL" id="OAE48205.1"/>
    </source>
</evidence>
<dbReference type="AlphaFoldDB" id="A0A176XGX4"/>
<protein>
    <recommendedName>
        <fullName evidence="6">Enoyl-CoA hydratase</fullName>
    </recommendedName>
</protein>
<dbReference type="SUPFAM" id="SSF52096">
    <property type="entry name" value="ClpP/crotonase"/>
    <property type="match status" value="1"/>
</dbReference>
<dbReference type="EMBL" id="LXPS01000007">
    <property type="protein sequence ID" value="OAE48205.1"/>
    <property type="molecule type" value="Genomic_DNA"/>
</dbReference>
<dbReference type="PANTHER" id="PTHR11941:SF54">
    <property type="entry name" value="ENOYL-COA HYDRATASE, MITOCHONDRIAL"/>
    <property type="match status" value="1"/>
</dbReference>
<proteinExistence type="inferred from homology"/>
<dbReference type="CDD" id="cd06558">
    <property type="entry name" value="crotonase-like"/>
    <property type="match status" value="1"/>
</dbReference>
<dbReference type="PROSITE" id="PS00166">
    <property type="entry name" value="ENOYL_COA_HYDRATASE"/>
    <property type="match status" value="1"/>
</dbReference>
<accession>A0A176XGX4</accession>
<comment type="similarity">
    <text evidence="1 3">Belongs to the enoyl-CoA hydratase/isomerase family.</text>
</comment>
<dbReference type="InterPro" id="IPR014748">
    <property type="entry name" value="Enoyl-CoA_hydra_C"/>
</dbReference>
<sequence>MTFDTISVMRRSTAVWIAFNRPEVLNAINSQCVAESLTALRQAETDPDVRAIVFTGSGERAFTAGADIRELRGFGQHDIVQYNRGWLDFFRRIEMCRKPVVAAVNGWAMGGGTELSLACDFVICSTSARFGLAEINIGVIPGAGAAVRATRWLGRLRAKELVMLGRPLSGMEAVEWQMANLCVPDDQLKTVVDEFVTSLAGKAPLALAAAKMSINVGAEAPYDVALEYELQEFARLFATADREEGMSAFLEKRKPKFTGR</sequence>
<evidence type="ECO:0000313" key="5">
    <source>
        <dbReference type="Proteomes" id="UP000077098"/>
    </source>
</evidence>
<dbReference type="GO" id="GO:0016836">
    <property type="term" value="F:hydro-lyase activity"/>
    <property type="evidence" value="ECO:0007669"/>
    <property type="project" value="UniProtKB-ARBA"/>
</dbReference>
<comment type="caution">
    <text evidence="4">The sequence shown here is derived from an EMBL/GenBank/DDBJ whole genome shotgun (WGS) entry which is preliminary data.</text>
</comment>